<dbReference type="PANTHER" id="PTHR33619">
    <property type="entry name" value="POLYSACCHARIDE EXPORT PROTEIN GFCE-RELATED"/>
    <property type="match status" value="1"/>
</dbReference>
<dbReference type="AlphaFoldDB" id="A0AAW9DMY3"/>
<dbReference type="InterPro" id="IPR003715">
    <property type="entry name" value="Poly_export_N"/>
</dbReference>
<accession>A0AAW9DMY3</accession>
<dbReference type="Gene3D" id="3.30.1950.10">
    <property type="entry name" value="wza like domain"/>
    <property type="match status" value="1"/>
</dbReference>
<dbReference type="Proteomes" id="UP001279553">
    <property type="component" value="Unassembled WGS sequence"/>
</dbReference>
<sequence>MKKTTKFQLVSGDRAGVPGRLARRVRAYNIGFVSLFGLLAAGGLAGCSNSSSIAPPVAAASSNVSLPYRIGPGDTLSVFVYGSPDLSVHGIPVRPDGRIAIPLVPSIVAVGKTPRELGVDITHKLSKFVRDPNVTVIVDSFHGMLGSAIRVIGGGAKPVAVPYVDHITLLDVMTEIGGLPQFAAANDAYIIRHTATGDEKIPVKLGALINRGAMSQDIQMMPGDILVIPQTMF</sequence>
<organism evidence="3 4">
    <name type="scientific">Acidiphilium acidophilum</name>
    <name type="common">Thiobacillus acidophilus</name>
    <dbReference type="NCBI Taxonomy" id="76588"/>
    <lineage>
        <taxon>Bacteria</taxon>
        <taxon>Pseudomonadati</taxon>
        <taxon>Pseudomonadota</taxon>
        <taxon>Alphaproteobacteria</taxon>
        <taxon>Acetobacterales</taxon>
        <taxon>Acidocellaceae</taxon>
        <taxon>Acidiphilium</taxon>
    </lineage>
</organism>
<name>A0AAW9DMY3_ACIAO</name>
<reference evidence="3 4" key="1">
    <citation type="submission" date="2023-11" db="EMBL/GenBank/DDBJ databases">
        <title>MicrobeMod: A computational toolkit for identifying prokaryotic methylation and restriction-modification with nanopore sequencing.</title>
        <authorList>
            <person name="Crits-Christoph A."/>
            <person name="Kang S.C."/>
            <person name="Lee H."/>
            <person name="Ostrov N."/>
        </authorList>
    </citation>
    <scope>NUCLEOTIDE SEQUENCE [LARGE SCALE GENOMIC DNA]</scope>
    <source>
        <strain evidence="3 4">DSMZ 700</strain>
    </source>
</reference>
<dbReference type="RefSeq" id="WP_319613056.1">
    <property type="nucleotide sequence ID" value="NZ_JAWXYB010000018.1"/>
</dbReference>
<dbReference type="GO" id="GO:0015159">
    <property type="term" value="F:polysaccharide transmembrane transporter activity"/>
    <property type="evidence" value="ECO:0007669"/>
    <property type="project" value="InterPro"/>
</dbReference>
<gene>
    <name evidence="3" type="ORF">SIL87_04835</name>
</gene>
<protein>
    <submittedName>
        <fullName evidence="3">Polysaccharide biosynthesis/export family protein</fullName>
    </submittedName>
</protein>
<feature type="domain" description="Polysaccharide export protein N-terminal" evidence="2">
    <location>
        <begin position="66"/>
        <end position="138"/>
    </location>
</feature>
<dbReference type="EMBL" id="JAWXYB010000018">
    <property type="protein sequence ID" value="MDX5930090.1"/>
    <property type="molecule type" value="Genomic_DNA"/>
</dbReference>
<dbReference type="PANTHER" id="PTHR33619:SF3">
    <property type="entry name" value="POLYSACCHARIDE EXPORT PROTEIN GFCE-RELATED"/>
    <property type="match status" value="1"/>
</dbReference>
<dbReference type="Pfam" id="PF02563">
    <property type="entry name" value="Poly_export"/>
    <property type="match status" value="1"/>
</dbReference>
<comment type="caution">
    <text evidence="3">The sequence shown here is derived from an EMBL/GenBank/DDBJ whole genome shotgun (WGS) entry which is preliminary data.</text>
</comment>
<dbReference type="InterPro" id="IPR017477">
    <property type="entry name" value="PEP-CTERM_polysacc_export"/>
</dbReference>
<keyword evidence="4" id="KW-1185">Reference proteome</keyword>
<keyword evidence="1" id="KW-0732">Signal</keyword>
<dbReference type="NCBIfam" id="TIGR03027">
    <property type="entry name" value="pepcterm_export"/>
    <property type="match status" value="1"/>
</dbReference>
<dbReference type="InterPro" id="IPR049712">
    <property type="entry name" value="Poly_export"/>
</dbReference>
<evidence type="ECO:0000313" key="4">
    <source>
        <dbReference type="Proteomes" id="UP001279553"/>
    </source>
</evidence>
<evidence type="ECO:0000256" key="1">
    <source>
        <dbReference type="ARBA" id="ARBA00022729"/>
    </source>
</evidence>
<dbReference type="Gene3D" id="3.10.560.10">
    <property type="entry name" value="Outer membrane lipoprotein wza domain like"/>
    <property type="match status" value="1"/>
</dbReference>
<evidence type="ECO:0000259" key="2">
    <source>
        <dbReference type="Pfam" id="PF02563"/>
    </source>
</evidence>
<proteinExistence type="predicted"/>
<evidence type="ECO:0000313" key="3">
    <source>
        <dbReference type="EMBL" id="MDX5930090.1"/>
    </source>
</evidence>